<sequence>MRIVTASLKEIQQKVASYIPTDVYNMDKTKHFYEFAPDRTIAQFQPEGLKKSKKRFTYAFTTNTDDAIEQEIAEGIQAIGVAAPSDVTNFINHAGKNKRSLEELTTEELVQMINDESLEDEEKDVVADPPQMLTNEKLPHLTEAMKLLDLSKPSHASCNSVLCMLQHELRAAKTSQASQTTLYVFFQ</sequence>
<evidence type="ECO:0000313" key="1">
    <source>
        <dbReference type="EMBL" id="OAE25811.1"/>
    </source>
</evidence>
<organism evidence="1 2">
    <name type="scientific">Marchantia polymorpha subsp. ruderalis</name>
    <dbReference type="NCBI Taxonomy" id="1480154"/>
    <lineage>
        <taxon>Eukaryota</taxon>
        <taxon>Viridiplantae</taxon>
        <taxon>Streptophyta</taxon>
        <taxon>Embryophyta</taxon>
        <taxon>Marchantiophyta</taxon>
        <taxon>Marchantiopsida</taxon>
        <taxon>Marchantiidae</taxon>
        <taxon>Marchantiales</taxon>
        <taxon>Marchantiaceae</taxon>
        <taxon>Marchantia</taxon>
    </lineage>
</organism>
<dbReference type="AlphaFoldDB" id="A0A176VZV4"/>
<keyword evidence="2" id="KW-1185">Reference proteome</keyword>
<gene>
    <name evidence="1" type="ORF">AXG93_2145s1100</name>
</gene>
<protein>
    <submittedName>
        <fullName evidence="1">Uncharacterized protein</fullName>
    </submittedName>
</protein>
<name>A0A176VZV4_MARPO</name>
<evidence type="ECO:0000313" key="2">
    <source>
        <dbReference type="Proteomes" id="UP000077202"/>
    </source>
</evidence>
<dbReference type="Proteomes" id="UP000077202">
    <property type="component" value="Unassembled WGS sequence"/>
</dbReference>
<reference evidence="1" key="1">
    <citation type="submission" date="2016-03" db="EMBL/GenBank/DDBJ databases">
        <title>Mechanisms controlling the formation of the plant cell surface in tip-growing cells are functionally conserved among land plants.</title>
        <authorList>
            <person name="Honkanen S."/>
            <person name="Jones V.A."/>
            <person name="Morieri G."/>
            <person name="Champion C."/>
            <person name="Hetherington A.J."/>
            <person name="Kelly S."/>
            <person name="Saint-Marcoux D."/>
            <person name="Proust H."/>
            <person name="Prescott H."/>
            <person name="Dolan L."/>
        </authorList>
    </citation>
    <scope>NUCLEOTIDE SEQUENCE [LARGE SCALE GENOMIC DNA]</scope>
    <source>
        <tissue evidence="1">Whole gametophyte</tissue>
    </source>
</reference>
<accession>A0A176VZV4</accession>
<dbReference type="EMBL" id="LVLJ01002289">
    <property type="protein sequence ID" value="OAE25811.1"/>
    <property type="molecule type" value="Genomic_DNA"/>
</dbReference>
<proteinExistence type="predicted"/>
<comment type="caution">
    <text evidence="1">The sequence shown here is derived from an EMBL/GenBank/DDBJ whole genome shotgun (WGS) entry which is preliminary data.</text>
</comment>